<name>A0A1M5X4P5_9CLOT</name>
<evidence type="ECO:0000313" key="1">
    <source>
        <dbReference type="EMBL" id="SHH94203.1"/>
    </source>
</evidence>
<dbReference type="AlphaFoldDB" id="A0A1M5X4P5"/>
<reference evidence="1 2" key="1">
    <citation type="submission" date="2016-11" db="EMBL/GenBank/DDBJ databases">
        <authorList>
            <person name="Jaros S."/>
            <person name="Januszkiewicz K."/>
            <person name="Wedrychowicz H."/>
        </authorList>
    </citation>
    <scope>NUCLEOTIDE SEQUENCE [LARGE SCALE GENOMIC DNA]</scope>
    <source>
        <strain evidence="1 2">DSM 8605</strain>
    </source>
</reference>
<dbReference type="STRING" id="1121316.SAMN02745207_03296"/>
<organism evidence="1 2">
    <name type="scientific">Clostridium grantii DSM 8605</name>
    <dbReference type="NCBI Taxonomy" id="1121316"/>
    <lineage>
        <taxon>Bacteria</taxon>
        <taxon>Bacillati</taxon>
        <taxon>Bacillota</taxon>
        <taxon>Clostridia</taxon>
        <taxon>Eubacteriales</taxon>
        <taxon>Clostridiaceae</taxon>
        <taxon>Clostridium</taxon>
    </lineage>
</organism>
<proteinExistence type="predicted"/>
<accession>A0A1M5X4P5</accession>
<protein>
    <submittedName>
        <fullName evidence="1">Uncharacterized protein</fullName>
    </submittedName>
</protein>
<sequence>MELKVFMKNIEEPIIFSGDRIDVLEYERQGILYQQIRCFKKGFSKSEYIEKEGIKRIEKN</sequence>
<dbReference type="OrthoDB" id="1932992at2"/>
<dbReference type="Proteomes" id="UP000184447">
    <property type="component" value="Unassembled WGS sequence"/>
</dbReference>
<gene>
    <name evidence="1" type="ORF">SAMN02745207_03296</name>
</gene>
<dbReference type="RefSeq" id="WP_073339663.1">
    <property type="nucleotide sequence ID" value="NZ_FQXM01000023.1"/>
</dbReference>
<keyword evidence="2" id="KW-1185">Reference proteome</keyword>
<dbReference type="EMBL" id="FQXM01000023">
    <property type="protein sequence ID" value="SHH94203.1"/>
    <property type="molecule type" value="Genomic_DNA"/>
</dbReference>
<evidence type="ECO:0000313" key="2">
    <source>
        <dbReference type="Proteomes" id="UP000184447"/>
    </source>
</evidence>